<comment type="catalytic activity">
    <reaction evidence="2 8">
        <text>7,8-dihydroneopterin = 6-hydroxymethyl-7,8-dihydropterin + glycolaldehyde</text>
        <dbReference type="Rhea" id="RHEA:10540"/>
        <dbReference type="ChEBI" id="CHEBI:17001"/>
        <dbReference type="ChEBI" id="CHEBI:17071"/>
        <dbReference type="ChEBI" id="CHEBI:44841"/>
        <dbReference type="EC" id="4.1.2.25"/>
    </reaction>
</comment>
<dbReference type="InterPro" id="IPR006156">
    <property type="entry name" value="Dihydroneopterin_aldolase"/>
</dbReference>
<dbReference type="GO" id="GO:0004150">
    <property type="term" value="F:dihydroneopterin aldolase activity"/>
    <property type="evidence" value="ECO:0007669"/>
    <property type="project" value="UniProtKB-UniRule"/>
</dbReference>
<keyword evidence="5 8" id="KW-0289">Folate biosynthesis</keyword>
<dbReference type="EC" id="4.1.2.25" evidence="8"/>
<evidence type="ECO:0000256" key="7">
    <source>
        <dbReference type="ARBA" id="ARBA00023239"/>
    </source>
</evidence>
<evidence type="ECO:0000313" key="11">
    <source>
        <dbReference type="Proteomes" id="UP000183104"/>
    </source>
</evidence>
<keyword evidence="6" id="KW-0413">Isomerase</keyword>
<dbReference type="Proteomes" id="UP000183104">
    <property type="component" value="Unassembled WGS sequence"/>
</dbReference>
<feature type="domain" description="Dihydroneopterin aldolase/epimerase" evidence="9">
    <location>
        <begin position="4"/>
        <end position="114"/>
    </location>
</feature>
<protein>
    <recommendedName>
        <fullName evidence="8">7,8-dihydroneopterin aldolase</fullName>
        <ecNumber evidence="8">4.1.2.25</ecNumber>
    </recommendedName>
</protein>
<dbReference type="FunFam" id="3.30.1130.10:FF:000002">
    <property type="entry name" value="7,8-dihydroneopterin aldolase"/>
    <property type="match status" value="1"/>
</dbReference>
<dbReference type="InterPro" id="IPR006157">
    <property type="entry name" value="FolB_dom"/>
</dbReference>
<gene>
    <name evidence="10" type="ORF">SAMN05661077_2043</name>
</gene>
<evidence type="ECO:0000256" key="4">
    <source>
        <dbReference type="ARBA" id="ARBA00005708"/>
    </source>
</evidence>
<evidence type="ECO:0000256" key="5">
    <source>
        <dbReference type="ARBA" id="ARBA00022909"/>
    </source>
</evidence>
<comment type="similarity">
    <text evidence="4 8">Belongs to the DHNA family.</text>
</comment>
<proteinExistence type="inferred from homology"/>
<organism evidence="10 11">
    <name type="scientific">Thiohalorhabdus denitrificans</name>
    <dbReference type="NCBI Taxonomy" id="381306"/>
    <lineage>
        <taxon>Bacteria</taxon>
        <taxon>Pseudomonadati</taxon>
        <taxon>Pseudomonadota</taxon>
        <taxon>Gammaproteobacteria</taxon>
        <taxon>Thiohalorhabdales</taxon>
        <taxon>Thiohalorhabdaceae</taxon>
        <taxon>Thiohalorhabdus</taxon>
    </lineage>
</organism>
<dbReference type="NCBIfam" id="TIGR00526">
    <property type="entry name" value="folB_dom"/>
    <property type="match status" value="1"/>
</dbReference>
<dbReference type="UniPathway" id="UPA00077">
    <property type="reaction ID" value="UER00154"/>
</dbReference>
<keyword evidence="7 8" id="KW-0456">Lyase</keyword>
<evidence type="ECO:0000259" key="9">
    <source>
        <dbReference type="SMART" id="SM00905"/>
    </source>
</evidence>
<comment type="function">
    <text evidence="8">Catalyzes the conversion of 7,8-dihydroneopterin to 6-hydroxymethyl-7,8-dihydropterin.</text>
</comment>
<evidence type="ECO:0000256" key="6">
    <source>
        <dbReference type="ARBA" id="ARBA00023235"/>
    </source>
</evidence>
<dbReference type="PANTHER" id="PTHR42844:SF1">
    <property type="entry name" value="DIHYDRONEOPTERIN ALDOLASE 1-RELATED"/>
    <property type="match status" value="1"/>
</dbReference>
<dbReference type="NCBIfam" id="TIGR00525">
    <property type="entry name" value="folB"/>
    <property type="match status" value="1"/>
</dbReference>
<dbReference type="RefSeq" id="WP_054965276.1">
    <property type="nucleotide sequence ID" value="NZ_FMUN01000005.1"/>
</dbReference>
<dbReference type="SUPFAM" id="SSF55620">
    <property type="entry name" value="Tetrahydrobiopterin biosynthesis enzymes-like"/>
    <property type="match status" value="1"/>
</dbReference>
<dbReference type="SMART" id="SM00905">
    <property type="entry name" value="FolB"/>
    <property type="match status" value="1"/>
</dbReference>
<evidence type="ECO:0000256" key="3">
    <source>
        <dbReference type="ARBA" id="ARBA00005013"/>
    </source>
</evidence>
<dbReference type="GO" id="GO:0046654">
    <property type="term" value="P:tetrahydrofolate biosynthetic process"/>
    <property type="evidence" value="ECO:0007669"/>
    <property type="project" value="UniProtKB-UniRule"/>
</dbReference>
<evidence type="ECO:0000313" key="10">
    <source>
        <dbReference type="EMBL" id="SCY40810.1"/>
    </source>
</evidence>
<comment type="catalytic activity">
    <reaction evidence="1">
        <text>7,8-dihydroneopterin = 7,8-dihydromonapterin</text>
        <dbReference type="Rhea" id="RHEA:45328"/>
        <dbReference type="ChEBI" id="CHEBI:17001"/>
        <dbReference type="ChEBI" id="CHEBI:71175"/>
        <dbReference type="EC" id="5.1.99.8"/>
    </reaction>
</comment>
<keyword evidence="11" id="KW-1185">Reference proteome</keyword>
<dbReference type="GO" id="GO:0005737">
    <property type="term" value="C:cytoplasm"/>
    <property type="evidence" value="ECO:0007669"/>
    <property type="project" value="TreeGrafter"/>
</dbReference>
<evidence type="ECO:0000256" key="1">
    <source>
        <dbReference type="ARBA" id="ARBA00000693"/>
    </source>
</evidence>
<dbReference type="PANTHER" id="PTHR42844">
    <property type="entry name" value="DIHYDRONEOPTERIN ALDOLASE 1-RELATED"/>
    <property type="match status" value="1"/>
</dbReference>
<reference evidence="11" key="1">
    <citation type="submission" date="2016-10" db="EMBL/GenBank/DDBJ databases">
        <authorList>
            <person name="Varghese N."/>
        </authorList>
    </citation>
    <scope>NUCLEOTIDE SEQUENCE [LARGE SCALE GENOMIC DNA]</scope>
    <source>
        <strain evidence="11">HL 19</strain>
    </source>
</reference>
<dbReference type="Gene3D" id="3.30.1130.10">
    <property type="match status" value="1"/>
</dbReference>
<dbReference type="OrthoDB" id="9810587at2"/>
<dbReference type="GO" id="GO:0046656">
    <property type="term" value="P:folic acid biosynthetic process"/>
    <property type="evidence" value="ECO:0007669"/>
    <property type="project" value="UniProtKB-UniRule"/>
</dbReference>
<dbReference type="GO" id="GO:0016853">
    <property type="term" value="F:isomerase activity"/>
    <property type="evidence" value="ECO:0007669"/>
    <property type="project" value="UniProtKB-KW"/>
</dbReference>
<sequence>MDKVFVTDLRVSAVIGIFEWERRIRQTLAVDLEVAADCAAAAATDRVTEAVDYKALAKRVSAFLVEGEFQLVETAAERTAEMVRAEFGVPWIRLRLHKPGALSGARDVGVEVERGQCP</sequence>
<comment type="pathway">
    <text evidence="3 8">Cofactor biosynthesis; tetrahydrofolate biosynthesis; 2-amino-4-hydroxy-6-hydroxymethyl-7,8-dihydropteridine diphosphate from 7,8-dihydroneopterin triphosphate: step 3/4.</text>
</comment>
<name>A0A0P9GLI7_9GAMM</name>
<dbReference type="Pfam" id="PF02152">
    <property type="entry name" value="FolB"/>
    <property type="match status" value="1"/>
</dbReference>
<dbReference type="EMBL" id="FMUN01000005">
    <property type="protein sequence ID" value="SCY40810.1"/>
    <property type="molecule type" value="Genomic_DNA"/>
</dbReference>
<evidence type="ECO:0000256" key="8">
    <source>
        <dbReference type="RuleBase" id="RU362079"/>
    </source>
</evidence>
<dbReference type="STRING" id="381306.AN478_03675"/>
<evidence type="ECO:0000256" key="2">
    <source>
        <dbReference type="ARBA" id="ARBA00001353"/>
    </source>
</evidence>
<dbReference type="AlphaFoldDB" id="A0A0P9GLI7"/>
<accession>A0A0P9GLI7</accession>
<dbReference type="InterPro" id="IPR043133">
    <property type="entry name" value="GTP-CH-I_C/QueF"/>
</dbReference>